<protein>
    <submittedName>
        <fullName evidence="2">Uncharacterized conserved protein</fullName>
    </submittedName>
</protein>
<dbReference type="OMA" id="GKMKQFH"/>
<dbReference type="Pfam" id="PF05608">
    <property type="entry name" value="RTE1"/>
    <property type="match status" value="2"/>
</dbReference>
<organism evidence="2 3">
    <name type="scientific">Plasmopara halstedii</name>
    <name type="common">Downy mildew of sunflower</name>
    <dbReference type="NCBI Taxonomy" id="4781"/>
    <lineage>
        <taxon>Eukaryota</taxon>
        <taxon>Sar</taxon>
        <taxon>Stramenopiles</taxon>
        <taxon>Oomycota</taxon>
        <taxon>Peronosporomycetes</taxon>
        <taxon>Peronosporales</taxon>
        <taxon>Peronosporaceae</taxon>
        <taxon>Plasmopara</taxon>
    </lineage>
</organism>
<name>A0A0P1AWS5_PLAHL</name>
<dbReference type="InterPro" id="IPR008496">
    <property type="entry name" value="TMEM222/RTE1"/>
</dbReference>
<keyword evidence="1" id="KW-1133">Transmembrane helix</keyword>
<proteinExistence type="predicted"/>
<dbReference type="PANTHER" id="PTHR20921">
    <property type="entry name" value="TRANSMEMBRANE PROTEIN 222"/>
    <property type="match status" value="1"/>
</dbReference>
<evidence type="ECO:0000256" key="1">
    <source>
        <dbReference type="SAM" id="Phobius"/>
    </source>
</evidence>
<dbReference type="EMBL" id="CCYD01002047">
    <property type="protein sequence ID" value="CEG46471.1"/>
    <property type="molecule type" value="Genomic_DNA"/>
</dbReference>
<evidence type="ECO:0000313" key="3">
    <source>
        <dbReference type="Proteomes" id="UP000054928"/>
    </source>
</evidence>
<sequence>MTYAMTMSPFEHNVSIDDEKVLITPNHAAASLTSGQDKSSTTEPSVQRFSCCIMWSPIPVLTWFLPFIGHMGITDSKGVIFDFAGPYTIGRDDFAFGAATRYLQCRVEPKYTDKWDQAVAVGCQIYKERMHNLFCDNCHSHVAVCLEHANYAGRQQWNMVELCFWMFFRGKYVSLAGFVKSWLPFTILLVLIAVAQST</sequence>
<dbReference type="Proteomes" id="UP000054928">
    <property type="component" value="Unassembled WGS sequence"/>
</dbReference>
<keyword evidence="3" id="KW-1185">Reference proteome</keyword>
<dbReference type="RefSeq" id="XP_024582840.1">
    <property type="nucleotide sequence ID" value="XM_024717330.1"/>
</dbReference>
<accession>A0A0P1AWS5</accession>
<evidence type="ECO:0000313" key="2">
    <source>
        <dbReference type="EMBL" id="CEG46471.1"/>
    </source>
</evidence>
<keyword evidence="1" id="KW-0812">Transmembrane</keyword>
<dbReference type="AlphaFoldDB" id="A0A0P1AWS5"/>
<dbReference type="OrthoDB" id="267284at2759"/>
<feature type="transmembrane region" description="Helical" evidence="1">
    <location>
        <begin position="172"/>
        <end position="195"/>
    </location>
</feature>
<keyword evidence="1" id="KW-0472">Membrane</keyword>
<dbReference type="GeneID" id="36397926"/>
<dbReference type="PANTHER" id="PTHR20921:SF0">
    <property type="entry name" value="TRANSMEMBRANE PROTEIN 222"/>
    <property type="match status" value="1"/>
</dbReference>
<reference evidence="3" key="1">
    <citation type="submission" date="2014-09" db="EMBL/GenBank/DDBJ databases">
        <authorList>
            <person name="Sharma Rahul"/>
            <person name="Thines Marco"/>
        </authorList>
    </citation>
    <scope>NUCLEOTIDE SEQUENCE [LARGE SCALE GENOMIC DNA]</scope>
</reference>